<reference evidence="2 3" key="1">
    <citation type="submission" date="2024-12" db="EMBL/GenBank/DDBJ databases">
        <authorList>
            <person name="Hu S."/>
        </authorList>
    </citation>
    <scope>NUCLEOTIDE SEQUENCE [LARGE SCALE GENOMIC DNA]</scope>
    <source>
        <strain evidence="2 3">THG-T11</strain>
    </source>
</reference>
<dbReference type="InterPro" id="IPR016181">
    <property type="entry name" value="Acyl_CoA_acyltransferase"/>
</dbReference>
<dbReference type="RefSeq" id="WP_246076936.1">
    <property type="nucleotide sequence ID" value="NZ_SSHJ02000001.1"/>
</dbReference>
<feature type="domain" description="N-acetyltransferase" evidence="1">
    <location>
        <begin position="5"/>
        <end position="189"/>
    </location>
</feature>
<dbReference type="InterPro" id="IPR000182">
    <property type="entry name" value="GNAT_dom"/>
</dbReference>
<evidence type="ECO:0000313" key="2">
    <source>
        <dbReference type="EMBL" id="MFN0254865.1"/>
    </source>
</evidence>
<evidence type="ECO:0000313" key="3">
    <source>
        <dbReference type="Proteomes" id="UP001517247"/>
    </source>
</evidence>
<dbReference type="EMBL" id="SSHJ02000001">
    <property type="protein sequence ID" value="MFN0254865.1"/>
    <property type="molecule type" value="Genomic_DNA"/>
</dbReference>
<dbReference type="PANTHER" id="PTHR42791:SF1">
    <property type="entry name" value="N-ACETYLTRANSFERASE DOMAIN-CONTAINING PROTEIN"/>
    <property type="match status" value="1"/>
</dbReference>
<dbReference type="Gene3D" id="3.40.630.30">
    <property type="match status" value="1"/>
</dbReference>
<dbReference type="InterPro" id="IPR052523">
    <property type="entry name" value="Trichothecene_AcTrans"/>
</dbReference>
<evidence type="ECO:0000259" key="1">
    <source>
        <dbReference type="PROSITE" id="PS51186"/>
    </source>
</evidence>
<dbReference type="Proteomes" id="UP001517247">
    <property type="component" value="Unassembled WGS sequence"/>
</dbReference>
<dbReference type="Pfam" id="PF00583">
    <property type="entry name" value="Acetyltransf_1"/>
    <property type="match status" value="1"/>
</dbReference>
<comment type="caution">
    <text evidence="2">The sequence shown here is derived from an EMBL/GenBank/DDBJ whole genome shotgun (WGS) entry which is preliminary data.</text>
</comment>
<name>A0ABW9J400_9SPHI</name>
<dbReference type="PANTHER" id="PTHR42791">
    <property type="entry name" value="GNAT FAMILY ACETYLTRANSFERASE"/>
    <property type="match status" value="1"/>
</dbReference>
<sequence length="189" mass="21339">MLPNISIRKAKREEAQIIAPFLLLAMEDIVYEFIGEKSSEKAKHFLTSLIDEPKNQYSYENCWVAELAHKIVGVALVYDGGQLNELRAPVLQKIASSYHRKLKPEDETAEGEYYIDCVGVDTSLQGQGIGSRILHFLIDEYVTKAGRTLGLLVDKENPNAEKLYLKLGFEIVGEKTLVGKKLNHLQYKI</sequence>
<keyword evidence="3" id="KW-1185">Reference proteome</keyword>
<dbReference type="CDD" id="cd04301">
    <property type="entry name" value="NAT_SF"/>
    <property type="match status" value="1"/>
</dbReference>
<proteinExistence type="predicted"/>
<dbReference type="PROSITE" id="PS51186">
    <property type="entry name" value="GNAT"/>
    <property type="match status" value="1"/>
</dbReference>
<dbReference type="SUPFAM" id="SSF55729">
    <property type="entry name" value="Acyl-CoA N-acyltransferases (Nat)"/>
    <property type="match status" value="1"/>
</dbReference>
<gene>
    <name evidence="2" type="ORF">E6A44_004735</name>
</gene>
<accession>A0ABW9J400</accession>
<protein>
    <submittedName>
        <fullName evidence="2">N-acetyltransferase family protein</fullName>
    </submittedName>
</protein>
<organism evidence="2 3">
    <name type="scientific">Pedobacter ureilyticus</name>
    <dbReference type="NCBI Taxonomy" id="1393051"/>
    <lineage>
        <taxon>Bacteria</taxon>
        <taxon>Pseudomonadati</taxon>
        <taxon>Bacteroidota</taxon>
        <taxon>Sphingobacteriia</taxon>
        <taxon>Sphingobacteriales</taxon>
        <taxon>Sphingobacteriaceae</taxon>
        <taxon>Pedobacter</taxon>
    </lineage>
</organism>